<evidence type="ECO:0000256" key="3">
    <source>
        <dbReference type="ARBA" id="ARBA00022679"/>
    </source>
</evidence>
<dbReference type="InterPro" id="IPR003136">
    <property type="entry name" value="Cytidylate_kin"/>
</dbReference>
<sequence length="230" mass="24450">MTRVVLWGLVGNSVSDARVIIAIDGPAGAGKSTIAKALAHAMKLQYLDTGAMFRAVTSTVLRLGIDPSDIEQVGALCEILSMEVLENQVIADGVDVTVDIRTPAVTKAASVIATNPLVRANLRSRQRAWTSERGGGVVEGRDIGSVVFPDATLKVYLTATPRVRAGRRVAEIGGDVDEVERLISERDLLDSTRADSPLREAEGSVLIDTSGRHVVDIVQQIVSLVEGKLS</sequence>
<name>A0A6J6B9C4_9ZZZZ</name>
<dbReference type="HAMAP" id="MF_00238">
    <property type="entry name" value="Cytidyl_kinase_type1"/>
    <property type="match status" value="1"/>
</dbReference>
<keyword evidence="3" id="KW-0808">Transferase</keyword>
<dbReference type="Gene3D" id="3.40.50.300">
    <property type="entry name" value="P-loop containing nucleotide triphosphate hydrolases"/>
    <property type="match status" value="1"/>
</dbReference>
<evidence type="ECO:0000313" key="10">
    <source>
        <dbReference type="EMBL" id="CAB4535436.1"/>
    </source>
</evidence>
<evidence type="ECO:0000256" key="5">
    <source>
        <dbReference type="ARBA" id="ARBA00022777"/>
    </source>
</evidence>
<dbReference type="InterPro" id="IPR027417">
    <property type="entry name" value="P-loop_NTPase"/>
</dbReference>
<evidence type="ECO:0000256" key="7">
    <source>
        <dbReference type="ARBA" id="ARBA00047615"/>
    </source>
</evidence>
<evidence type="ECO:0000256" key="4">
    <source>
        <dbReference type="ARBA" id="ARBA00022741"/>
    </source>
</evidence>
<dbReference type="InterPro" id="IPR011994">
    <property type="entry name" value="Cytidylate_kinase_dom"/>
</dbReference>
<evidence type="ECO:0000256" key="1">
    <source>
        <dbReference type="ARBA" id="ARBA00009427"/>
    </source>
</evidence>
<comment type="catalytic activity">
    <reaction evidence="8">
        <text>CMP + ATP = CDP + ADP</text>
        <dbReference type="Rhea" id="RHEA:11600"/>
        <dbReference type="ChEBI" id="CHEBI:30616"/>
        <dbReference type="ChEBI" id="CHEBI:58069"/>
        <dbReference type="ChEBI" id="CHEBI:60377"/>
        <dbReference type="ChEBI" id="CHEBI:456216"/>
        <dbReference type="EC" id="2.7.4.25"/>
    </reaction>
</comment>
<gene>
    <name evidence="10" type="ORF">UFOPK1421_00314</name>
</gene>
<evidence type="ECO:0000256" key="6">
    <source>
        <dbReference type="ARBA" id="ARBA00022840"/>
    </source>
</evidence>
<dbReference type="GO" id="GO:0005524">
    <property type="term" value="F:ATP binding"/>
    <property type="evidence" value="ECO:0007669"/>
    <property type="project" value="UniProtKB-KW"/>
</dbReference>
<dbReference type="Pfam" id="PF02224">
    <property type="entry name" value="Cytidylate_kin"/>
    <property type="match status" value="1"/>
</dbReference>
<dbReference type="EC" id="2.7.4.25" evidence="2"/>
<proteinExistence type="inferred from homology"/>
<evidence type="ECO:0000259" key="9">
    <source>
        <dbReference type="Pfam" id="PF02224"/>
    </source>
</evidence>
<comment type="catalytic activity">
    <reaction evidence="7">
        <text>dCMP + ATP = dCDP + ADP</text>
        <dbReference type="Rhea" id="RHEA:25094"/>
        <dbReference type="ChEBI" id="CHEBI:30616"/>
        <dbReference type="ChEBI" id="CHEBI:57566"/>
        <dbReference type="ChEBI" id="CHEBI:58593"/>
        <dbReference type="ChEBI" id="CHEBI:456216"/>
        <dbReference type="EC" id="2.7.4.25"/>
    </reaction>
</comment>
<keyword evidence="4" id="KW-0547">Nucleotide-binding</keyword>
<evidence type="ECO:0000256" key="8">
    <source>
        <dbReference type="ARBA" id="ARBA00048478"/>
    </source>
</evidence>
<dbReference type="GO" id="GO:0036431">
    <property type="term" value="F:dCMP kinase activity"/>
    <property type="evidence" value="ECO:0007669"/>
    <property type="project" value="InterPro"/>
</dbReference>
<evidence type="ECO:0000256" key="2">
    <source>
        <dbReference type="ARBA" id="ARBA00012906"/>
    </source>
</evidence>
<dbReference type="NCBIfam" id="TIGR00017">
    <property type="entry name" value="cmk"/>
    <property type="match status" value="1"/>
</dbReference>
<dbReference type="GO" id="GO:0006139">
    <property type="term" value="P:nucleobase-containing compound metabolic process"/>
    <property type="evidence" value="ECO:0007669"/>
    <property type="project" value="InterPro"/>
</dbReference>
<keyword evidence="6" id="KW-0067">ATP-binding</keyword>
<dbReference type="SUPFAM" id="SSF52540">
    <property type="entry name" value="P-loop containing nucleoside triphosphate hydrolases"/>
    <property type="match status" value="1"/>
</dbReference>
<reference evidence="10" key="1">
    <citation type="submission" date="2020-05" db="EMBL/GenBank/DDBJ databases">
        <authorList>
            <person name="Chiriac C."/>
            <person name="Salcher M."/>
            <person name="Ghai R."/>
            <person name="Kavagutti S V."/>
        </authorList>
    </citation>
    <scope>NUCLEOTIDE SEQUENCE</scope>
</reference>
<keyword evidence="5" id="KW-0418">Kinase</keyword>
<protein>
    <recommendedName>
        <fullName evidence="2">(d)CMP kinase</fullName>
        <ecNumber evidence="2">2.7.4.25</ecNumber>
    </recommendedName>
</protein>
<dbReference type="AlphaFoldDB" id="A0A6J6B9C4"/>
<dbReference type="CDD" id="cd02020">
    <property type="entry name" value="CMPK"/>
    <property type="match status" value="1"/>
</dbReference>
<comment type="similarity">
    <text evidence="1">Belongs to the cytidylate kinase family. Type 1 subfamily.</text>
</comment>
<feature type="domain" description="Cytidylate kinase" evidence="9">
    <location>
        <begin position="21"/>
        <end position="225"/>
    </location>
</feature>
<organism evidence="10">
    <name type="scientific">freshwater metagenome</name>
    <dbReference type="NCBI Taxonomy" id="449393"/>
    <lineage>
        <taxon>unclassified sequences</taxon>
        <taxon>metagenomes</taxon>
        <taxon>ecological metagenomes</taxon>
    </lineage>
</organism>
<dbReference type="EMBL" id="CAEZSL010000021">
    <property type="protein sequence ID" value="CAB4535436.1"/>
    <property type="molecule type" value="Genomic_DNA"/>
</dbReference>
<accession>A0A6J6B9C4</accession>